<dbReference type="GeneID" id="54998121"/>
<dbReference type="Proteomes" id="UP000257597">
    <property type="component" value="Segment"/>
</dbReference>
<organism evidence="1 2">
    <name type="scientific">Gordonia phage Daredevil</name>
    <dbReference type="NCBI Taxonomy" id="2283286"/>
    <lineage>
        <taxon>Viruses</taxon>
        <taxon>Duplodnaviria</taxon>
        <taxon>Heunggongvirae</taxon>
        <taxon>Uroviricota</taxon>
        <taxon>Caudoviricetes</taxon>
        <taxon>Daredevilvirus</taxon>
        <taxon>Daredevilvirus daredevil</taxon>
    </lineage>
</organism>
<protein>
    <submittedName>
        <fullName evidence="1">Uncharacterized protein</fullName>
    </submittedName>
</protein>
<dbReference type="RefSeq" id="YP_009807246.1">
    <property type="nucleotide sequence ID" value="NC_048021.1"/>
</dbReference>
<gene>
    <name evidence="1" type="primary">132</name>
    <name evidence="1" type="ORF">SEA_DAREDEVIL_132</name>
</gene>
<evidence type="ECO:0000313" key="2">
    <source>
        <dbReference type="Proteomes" id="UP000257597"/>
    </source>
</evidence>
<sequence>MTCNCDNESRVIENNGWGETSRMTGDWERLWLESKIPYLKACEEDGSLIALEGTLTEGVYRVDDGEMVHETTWYQESRRECEWHGDECLCECCDPMDRNVVGVVQ</sequence>
<accession>A0A345MIY7</accession>
<dbReference type="EMBL" id="MH590603">
    <property type="protein sequence ID" value="AXH70518.1"/>
    <property type="molecule type" value="Genomic_DNA"/>
</dbReference>
<evidence type="ECO:0000313" key="1">
    <source>
        <dbReference type="EMBL" id="AXH70518.1"/>
    </source>
</evidence>
<dbReference type="KEGG" id="vg:54998121"/>
<name>A0A345MIY7_9CAUD</name>
<keyword evidence="2" id="KW-1185">Reference proteome</keyword>
<proteinExistence type="predicted"/>
<reference evidence="2" key="1">
    <citation type="submission" date="2018-07" db="EMBL/GenBank/DDBJ databases">
        <authorList>
            <person name="Quirk P.G."/>
            <person name="Krulwich T.A."/>
        </authorList>
    </citation>
    <scope>NUCLEOTIDE SEQUENCE [LARGE SCALE GENOMIC DNA]</scope>
</reference>